<dbReference type="InterPro" id="IPR029044">
    <property type="entry name" value="Nucleotide-diphossugar_trans"/>
</dbReference>
<sequence length="356" mass="38610">MVSTRGRRWGKAGFIRFQERGVTSKGMERVDGGADGSLGAGGDAPSRADFARHVTLVTVAYNSAEALRWQGAHSARLPGVVVDNGSSDATREVAGERGLGLLAFDQNWGFGRGVMAGLSAVTTEFALVINPDAAMSEEAVTALLAAAERYPDCALFVPRIVNETGKVFFRVSSALEPRQKHRRPPEGDACIAMLSGAVMLVRVAPFLAFGGFDPAIFLYFEDDELAFRYRAARRPIIYVAEAEAVHLGNRSSGRSSGRPAKSNRVKDISFGWSHAYVMEKTGRGAARGSRALAVLRMTGSMAVCLVSGRFGKLRREAYRLEGFLMRLQRRPAPFLPPGEPKYVARDLPHAMVSEEN</sequence>
<dbReference type="Gene3D" id="3.90.550.10">
    <property type="entry name" value="Spore Coat Polysaccharide Biosynthesis Protein SpsA, Chain A"/>
    <property type="match status" value="1"/>
</dbReference>
<gene>
    <name evidence="2" type="ORF">SAMN03080610_02449</name>
</gene>
<evidence type="ECO:0000313" key="3">
    <source>
        <dbReference type="Proteomes" id="UP000199347"/>
    </source>
</evidence>
<protein>
    <submittedName>
        <fullName evidence="2">Glycosyltransferase, GT2 family</fullName>
    </submittedName>
</protein>
<proteinExistence type="predicted"/>
<dbReference type="Proteomes" id="UP000199347">
    <property type="component" value="Unassembled WGS sequence"/>
</dbReference>
<dbReference type="EMBL" id="FMVW01000005">
    <property type="protein sequence ID" value="SCZ39429.1"/>
    <property type="molecule type" value="Genomic_DNA"/>
</dbReference>
<dbReference type="InterPro" id="IPR001173">
    <property type="entry name" value="Glyco_trans_2-like"/>
</dbReference>
<dbReference type="AlphaFoldDB" id="A0A1G5NRM3"/>
<evidence type="ECO:0000259" key="1">
    <source>
        <dbReference type="Pfam" id="PF00535"/>
    </source>
</evidence>
<dbReference type="SUPFAM" id="SSF53448">
    <property type="entry name" value="Nucleotide-diphospho-sugar transferases"/>
    <property type="match status" value="1"/>
</dbReference>
<name>A0A1G5NRM3_AFIMA</name>
<dbReference type="STRING" id="1120955.SAMN03080610_02449"/>
<organism evidence="2 3">
    <name type="scientific">Afifella marina DSM 2698</name>
    <dbReference type="NCBI Taxonomy" id="1120955"/>
    <lineage>
        <taxon>Bacteria</taxon>
        <taxon>Pseudomonadati</taxon>
        <taxon>Pseudomonadota</taxon>
        <taxon>Alphaproteobacteria</taxon>
        <taxon>Hyphomicrobiales</taxon>
        <taxon>Afifellaceae</taxon>
        <taxon>Afifella</taxon>
    </lineage>
</organism>
<keyword evidence="3" id="KW-1185">Reference proteome</keyword>
<evidence type="ECO:0000313" key="2">
    <source>
        <dbReference type="EMBL" id="SCZ39429.1"/>
    </source>
</evidence>
<feature type="domain" description="Glycosyltransferase 2-like" evidence="1">
    <location>
        <begin position="80"/>
        <end position="179"/>
    </location>
</feature>
<dbReference type="PANTHER" id="PTHR43179:SF7">
    <property type="entry name" value="RHAMNOSYLTRANSFERASE WBBL"/>
    <property type="match status" value="1"/>
</dbReference>
<keyword evidence="2" id="KW-0808">Transferase</keyword>
<reference evidence="2 3" key="1">
    <citation type="submission" date="2016-10" db="EMBL/GenBank/DDBJ databases">
        <authorList>
            <person name="de Groot N.N."/>
        </authorList>
    </citation>
    <scope>NUCLEOTIDE SEQUENCE [LARGE SCALE GENOMIC DNA]</scope>
    <source>
        <strain evidence="2 3">DSM 2698</strain>
    </source>
</reference>
<dbReference type="GO" id="GO:0016740">
    <property type="term" value="F:transferase activity"/>
    <property type="evidence" value="ECO:0007669"/>
    <property type="project" value="UniProtKB-KW"/>
</dbReference>
<dbReference type="PANTHER" id="PTHR43179">
    <property type="entry name" value="RHAMNOSYLTRANSFERASE WBBL"/>
    <property type="match status" value="1"/>
</dbReference>
<dbReference type="Pfam" id="PF00535">
    <property type="entry name" value="Glycos_transf_2"/>
    <property type="match status" value="1"/>
</dbReference>
<accession>A0A1G5NRM3</accession>